<gene>
    <name evidence="1" type="ORF">SIOphi_00980</name>
</gene>
<reference evidence="1 2" key="1">
    <citation type="submission" date="2013-02" db="EMBL/GenBank/DDBJ databases">
        <authorList>
            <person name="Lukaszewicz M."/>
            <person name="Biegalska A."/>
            <person name="Krasowska A."/>
        </authorList>
    </citation>
    <scope>NUCLEOTIDE SEQUENCE [LARGE SCALE GENOMIC DNA]</scope>
</reference>
<protein>
    <recommendedName>
        <fullName evidence="3">Baseplate protein</fullName>
    </recommendedName>
</protein>
<keyword evidence="2" id="KW-1185">Reference proteome</keyword>
<dbReference type="OrthoDB" id="5058at10239"/>
<organism evidence="1 2">
    <name type="scientific">Bacillus phage SIOphi</name>
    <dbReference type="NCBI Taxonomy" id="1285382"/>
    <lineage>
        <taxon>Viruses</taxon>
        <taxon>Duplodnaviria</taxon>
        <taxon>Heunggongvirae</taxon>
        <taxon>Uroviricota</taxon>
        <taxon>Caudoviricetes</taxon>
        <taxon>Herelleviridae</taxon>
        <taxon>Bastillevirinae</taxon>
        <taxon>Siophivirus</taxon>
        <taxon>Siophivirus SIOphi</taxon>
    </lineage>
</organism>
<dbReference type="Proteomes" id="UP000258501">
    <property type="component" value="Segment"/>
</dbReference>
<proteinExistence type="predicted"/>
<accession>R4JKE9</accession>
<evidence type="ECO:0008006" key="3">
    <source>
        <dbReference type="Google" id="ProtNLM"/>
    </source>
</evidence>
<name>R4JKE9_9CAUD</name>
<sequence length="542" mass="61002">MSFLKHLLPAWKTNLEDKTKANAAILSAIDIELTNTEEATIQSKLMLSLDTATGEWLDRYGSLFGVIRRDKEEDDVYRQRIINYVLLKRGTIPALLDAIREFLNDYVSYIEIYEPYTNIFYLNKSKLDGVDHIQGKYYTTAVIDIKFSKPFPPDIMDIINEFKPAGVTVLLTYRPGYNNPDAPIIVLGDDIVTNYTKLSIWNGLIDRIRGHVNLTARSRTEEDESGIFHTNNSDLNSLDRLAGSFSASNPSYNLASYSAHNLVFDNKTKVPDVLSKTEAVSPDFYTRTGAIDGQYAIQSMDASRSDYLYFTLDIATYFRLNYSKYLREVQPDGIYTKDTYVSLMKKPYIQYSMSALLSVSKPSGYIVQILNLSTGSWDSLESGMVSVSGVEGNVKIDSMKNYVSDEGIVFTRLEIPYSRGPVVEGGSFDQNDYDLEINGGSFTGYDKVLDGNVKIDSMKNYMYRGPVVEGGSFDQNDYDLEINGGSFTGISYDKELDGNVSGEMFDLQIDFFELGFNTEVAIRPTINLKKTVTNRHSIIQSN</sequence>
<dbReference type="EMBL" id="KC699836">
    <property type="protein sequence ID" value="AGK87004.1"/>
    <property type="molecule type" value="Genomic_DNA"/>
</dbReference>
<evidence type="ECO:0000313" key="1">
    <source>
        <dbReference type="EMBL" id="AGK87004.1"/>
    </source>
</evidence>
<evidence type="ECO:0000313" key="2">
    <source>
        <dbReference type="Proteomes" id="UP000258501"/>
    </source>
</evidence>